<comment type="subcellular location">
    <subcellularLocation>
        <location evidence="1">Membrane</location>
        <topology evidence="1">Single-pass membrane protein</topology>
    </subcellularLocation>
</comment>
<dbReference type="GO" id="GO:0009100">
    <property type="term" value="P:glycoprotein metabolic process"/>
    <property type="evidence" value="ECO:0007669"/>
    <property type="project" value="UniProtKB-ARBA"/>
</dbReference>
<dbReference type="PANTHER" id="PTHR15407:SF32">
    <property type="entry name" value="PROTEIN (MNN4), PUTATIVE (AFU_ORTHOLOGUE AFUA_1G03790)-RELATED"/>
    <property type="match status" value="1"/>
</dbReference>
<organism evidence="8 9">
    <name type="scientific">Botryotinia narcissicola</name>
    <dbReference type="NCBI Taxonomy" id="278944"/>
    <lineage>
        <taxon>Eukaryota</taxon>
        <taxon>Fungi</taxon>
        <taxon>Dikarya</taxon>
        <taxon>Ascomycota</taxon>
        <taxon>Pezizomycotina</taxon>
        <taxon>Leotiomycetes</taxon>
        <taxon>Helotiales</taxon>
        <taxon>Sclerotiniaceae</taxon>
        <taxon>Botryotinia</taxon>
    </lineage>
</organism>
<evidence type="ECO:0000313" key="8">
    <source>
        <dbReference type="EMBL" id="TGO56758.1"/>
    </source>
</evidence>
<dbReference type="GO" id="GO:0016020">
    <property type="term" value="C:membrane"/>
    <property type="evidence" value="ECO:0007669"/>
    <property type="project" value="UniProtKB-SubCell"/>
</dbReference>
<dbReference type="PANTHER" id="PTHR15407">
    <property type="entry name" value="FUKUTIN-RELATED"/>
    <property type="match status" value="1"/>
</dbReference>
<dbReference type="Proteomes" id="UP000297452">
    <property type="component" value="Unassembled WGS sequence"/>
</dbReference>
<feature type="region of interest" description="Disordered" evidence="5">
    <location>
        <begin position="241"/>
        <end position="388"/>
    </location>
</feature>
<keyword evidence="9" id="KW-1185">Reference proteome</keyword>
<keyword evidence="2" id="KW-0812">Transmembrane</keyword>
<keyword evidence="3" id="KW-1133">Transmembrane helix</keyword>
<feature type="compositionally biased region" description="Basic and acidic residues" evidence="5">
    <location>
        <begin position="254"/>
        <end position="292"/>
    </location>
</feature>
<evidence type="ECO:0000256" key="1">
    <source>
        <dbReference type="ARBA" id="ARBA00004167"/>
    </source>
</evidence>
<feature type="domain" description="LicD/FKTN/FKRP nucleotidyltransferase" evidence="7">
    <location>
        <begin position="93"/>
        <end position="167"/>
    </location>
</feature>
<keyword evidence="6" id="KW-0732">Signal</keyword>
<evidence type="ECO:0000256" key="2">
    <source>
        <dbReference type="ARBA" id="ARBA00022692"/>
    </source>
</evidence>
<protein>
    <recommendedName>
        <fullName evidence="7">LicD/FKTN/FKRP nucleotidyltransferase domain-containing protein</fullName>
    </recommendedName>
</protein>
<name>A0A4Z1I573_9HELO</name>
<reference evidence="8 9" key="1">
    <citation type="submission" date="2017-12" db="EMBL/GenBank/DDBJ databases">
        <title>Comparative genomics of Botrytis spp.</title>
        <authorList>
            <person name="Valero-Jimenez C.A."/>
            <person name="Tapia P."/>
            <person name="Veloso J."/>
            <person name="Silva-Moreno E."/>
            <person name="Staats M."/>
            <person name="Valdes J.H."/>
            <person name="Van Kan J.A.L."/>
        </authorList>
    </citation>
    <scope>NUCLEOTIDE SEQUENCE [LARGE SCALE GENOMIC DNA]</scope>
    <source>
        <strain evidence="8 9">MUCL2120</strain>
    </source>
</reference>
<evidence type="ECO:0000256" key="5">
    <source>
        <dbReference type="SAM" id="MobiDB-lite"/>
    </source>
</evidence>
<accession>A0A4Z1I573</accession>
<dbReference type="InterPro" id="IPR009644">
    <property type="entry name" value="FKTN/MNN4/W02B3.4-1"/>
</dbReference>
<dbReference type="InterPro" id="IPR007074">
    <property type="entry name" value="LicD/FKTN/FKRP_NTP_transf"/>
</dbReference>
<dbReference type="OrthoDB" id="444255at2759"/>
<keyword evidence="4" id="KW-0472">Membrane</keyword>
<feature type="chain" id="PRO_5021344382" description="LicD/FKTN/FKRP nucleotidyltransferase domain-containing protein" evidence="6">
    <location>
        <begin position="19"/>
        <end position="388"/>
    </location>
</feature>
<feature type="compositionally biased region" description="Basic and acidic residues" evidence="5">
    <location>
        <begin position="311"/>
        <end position="325"/>
    </location>
</feature>
<gene>
    <name evidence="8" type="ORF">BOTNAR_0216g00130</name>
</gene>
<dbReference type="STRING" id="278944.A0A4Z1I573"/>
<evidence type="ECO:0000256" key="3">
    <source>
        <dbReference type="ARBA" id="ARBA00022989"/>
    </source>
</evidence>
<dbReference type="Pfam" id="PF04991">
    <property type="entry name" value="LicD"/>
    <property type="match status" value="1"/>
</dbReference>
<dbReference type="AlphaFoldDB" id="A0A4Z1I573"/>
<evidence type="ECO:0000313" key="9">
    <source>
        <dbReference type="Proteomes" id="UP000297452"/>
    </source>
</evidence>
<evidence type="ECO:0000256" key="6">
    <source>
        <dbReference type="SAM" id="SignalP"/>
    </source>
</evidence>
<dbReference type="EMBL" id="PQXJ01000216">
    <property type="protein sequence ID" value="TGO56758.1"/>
    <property type="molecule type" value="Genomic_DNA"/>
</dbReference>
<evidence type="ECO:0000256" key="4">
    <source>
        <dbReference type="ARBA" id="ARBA00023136"/>
    </source>
</evidence>
<sequence length="388" mass="44635">MRISWIITLPGLLSIVSALAIQKRDADFYSVRTKLHKDMSGRRGDPSGKYFHESVFHPHYDGRFADKQLGYRERRQALSNLIQTYLATFSDIGVETWLMHGTLLGWWWNRKIIPWDSDSDVQVSEASMHFLASYYNMTVFHYKTPRIPEGRDYMLEVNPHYINREQSDKLNVIDARWDNYIFPLRDTFFEGAPAKIPFAYKEILEAEYHEKSLTLTEFEGHHFDDDKMEWIPVKQDIQVPMEPQKASQPAPKTDAQKAEEAKQAAENTKKLEEAKKLAEAQKATEEAKEKAKQKAAQEAQQDDTPPVSKQPIKEEQQKSQSHDASEPSPAQRAAENKIFTAAEKKANQVQKAEDKRKQDEQKAVDARQKNEEKTKGEVKKPEGSAPVS</sequence>
<feature type="compositionally biased region" description="Basic and acidic residues" evidence="5">
    <location>
        <begin position="342"/>
        <end position="382"/>
    </location>
</feature>
<feature type="signal peptide" evidence="6">
    <location>
        <begin position="1"/>
        <end position="18"/>
    </location>
</feature>
<evidence type="ECO:0000259" key="7">
    <source>
        <dbReference type="Pfam" id="PF04991"/>
    </source>
</evidence>
<proteinExistence type="predicted"/>
<comment type="caution">
    <text evidence="8">The sequence shown here is derived from an EMBL/GenBank/DDBJ whole genome shotgun (WGS) entry which is preliminary data.</text>
</comment>